<dbReference type="Proteomes" id="UP000614609">
    <property type="component" value="Unassembled WGS sequence"/>
</dbReference>
<evidence type="ECO:0000313" key="3">
    <source>
        <dbReference type="Proteomes" id="UP000614609"/>
    </source>
</evidence>
<feature type="transmembrane region" description="Helical" evidence="1">
    <location>
        <begin position="350"/>
        <end position="374"/>
    </location>
</feature>
<keyword evidence="1" id="KW-0472">Membrane</keyword>
<feature type="transmembrane region" description="Helical" evidence="1">
    <location>
        <begin position="277"/>
        <end position="302"/>
    </location>
</feature>
<dbReference type="EMBL" id="BMOO01000008">
    <property type="protein sequence ID" value="GGM74951.1"/>
    <property type="molecule type" value="Genomic_DNA"/>
</dbReference>
<name>A0A830G4H7_9EURY</name>
<gene>
    <name evidence="2" type="ORF">GCM10009017_26150</name>
</gene>
<keyword evidence="3" id="KW-1185">Reference proteome</keyword>
<sequence>MENTYPPNRASLASTLRRTLVCVTLLFGSLCGVPVVSAHGGAAYFPGVEQWYALIPLLLGILVVAGAVTVRRRRPAARVSHVLTVVFSGLVLAVIGAIALVQLSPITSFSTTSRPFTTRTLTLVRLVLGGTVLVTSVTLARRRWPMKPRYAGLGLLFGGWFLYPILLRDFQPGFNPIGYLLFATLVFSVGYIAWRDCRHAIRTLCTDPITRRFGAAVSVLTAVFFMFSAGILIMLPDPSGVGITWTQSFVHVLPVKDPLVYWPAVEFWFPPLPLGGYLSVGMLTLVLIISLLVGLNGAIVAYQWRCQSTVGFDGATGAAAIAAPNACCCCGPVLSQLAVVALGPSAAMPFYWLFIDTASPLGVLFFTGSIVLLLGNLVRFSAALAPTEPLPEHTL</sequence>
<feature type="transmembrane region" description="Helical" evidence="1">
    <location>
        <begin position="20"/>
        <end position="45"/>
    </location>
</feature>
<feature type="transmembrane region" description="Helical" evidence="1">
    <location>
        <begin position="82"/>
        <end position="103"/>
    </location>
</feature>
<keyword evidence="1" id="KW-0812">Transmembrane</keyword>
<proteinExistence type="predicted"/>
<reference evidence="2" key="2">
    <citation type="submission" date="2020-09" db="EMBL/GenBank/DDBJ databases">
        <authorList>
            <person name="Sun Q."/>
            <person name="Ohkuma M."/>
        </authorList>
    </citation>
    <scope>NUCLEOTIDE SEQUENCE</scope>
    <source>
        <strain evidence="2">JCM 16108</strain>
    </source>
</reference>
<dbReference type="AlphaFoldDB" id="A0A830G4H7"/>
<feature type="transmembrane region" description="Helical" evidence="1">
    <location>
        <begin position="123"/>
        <end position="141"/>
    </location>
</feature>
<feature type="transmembrane region" description="Helical" evidence="1">
    <location>
        <begin position="173"/>
        <end position="194"/>
    </location>
</feature>
<evidence type="ECO:0000313" key="2">
    <source>
        <dbReference type="EMBL" id="GGM74951.1"/>
    </source>
</evidence>
<organism evidence="2 3">
    <name type="scientific">Halarchaeum rubridurum</name>
    <dbReference type="NCBI Taxonomy" id="489911"/>
    <lineage>
        <taxon>Archaea</taxon>
        <taxon>Methanobacteriati</taxon>
        <taxon>Methanobacteriota</taxon>
        <taxon>Stenosarchaea group</taxon>
        <taxon>Halobacteria</taxon>
        <taxon>Halobacteriales</taxon>
        <taxon>Halobacteriaceae</taxon>
    </lineage>
</organism>
<feature type="transmembrane region" description="Helical" evidence="1">
    <location>
        <begin position="314"/>
        <end position="338"/>
    </location>
</feature>
<accession>A0A830G4H7</accession>
<evidence type="ECO:0000256" key="1">
    <source>
        <dbReference type="SAM" id="Phobius"/>
    </source>
</evidence>
<keyword evidence="1" id="KW-1133">Transmembrane helix</keyword>
<feature type="transmembrane region" description="Helical" evidence="1">
    <location>
        <begin position="150"/>
        <end position="167"/>
    </location>
</feature>
<feature type="transmembrane region" description="Helical" evidence="1">
    <location>
        <begin position="215"/>
        <end position="235"/>
    </location>
</feature>
<comment type="caution">
    <text evidence="2">The sequence shown here is derived from an EMBL/GenBank/DDBJ whole genome shotgun (WGS) entry which is preliminary data.</text>
</comment>
<protein>
    <submittedName>
        <fullName evidence="2">Uncharacterized protein</fullName>
    </submittedName>
</protein>
<reference evidence="2" key="1">
    <citation type="journal article" date="2014" name="Int. J. Syst. Evol. Microbiol.">
        <title>Complete genome sequence of Corynebacterium casei LMG S-19264T (=DSM 44701T), isolated from a smear-ripened cheese.</title>
        <authorList>
            <consortium name="US DOE Joint Genome Institute (JGI-PGF)"/>
            <person name="Walter F."/>
            <person name="Albersmeier A."/>
            <person name="Kalinowski J."/>
            <person name="Ruckert C."/>
        </authorList>
    </citation>
    <scope>NUCLEOTIDE SEQUENCE</scope>
    <source>
        <strain evidence="2">JCM 16108</strain>
    </source>
</reference>
<feature type="transmembrane region" description="Helical" evidence="1">
    <location>
        <begin position="51"/>
        <end position="70"/>
    </location>
</feature>